<comment type="caution">
    <text evidence="1">The sequence shown here is derived from an EMBL/GenBank/DDBJ whole genome shotgun (WGS) entry which is preliminary data.</text>
</comment>
<dbReference type="RefSeq" id="WP_207415596.1">
    <property type="nucleotide sequence ID" value="NZ_CP061177.1"/>
</dbReference>
<accession>A0ABS3KMG1</accession>
<proteinExistence type="predicted"/>
<evidence type="ECO:0000313" key="1">
    <source>
        <dbReference type="EMBL" id="MBO1078155.1"/>
    </source>
</evidence>
<dbReference type="Proteomes" id="UP001518989">
    <property type="component" value="Unassembled WGS sequence"/>
</dbReference>
<keyword evidence="2" id="KW-1185">Reference proteome</keyword>
<dbReference type="EMBL" id="JACTNG010000002">
    <property type="protein sequence ID" value="MBO1078155.1"/>
    <property type="molecule type" value="Genomic_DNA"/>
</dbReference>
<protein>
    <submittedName>
        <fullName evidence="1">Uncharacterized protein</fullName>
    </submittedName>
</protein>
<sequence>MARSSPSPTVLCHSRHHLLRAPLADLRSLTLIAHCGDPDCPPPRPIPVGDVMEARGNRALSNVVGGLHCTACGRAAQTVSLREDCPDGWILQPVVLPGASAAALN</sequence>
<evidence type="ECO:0000313" key="2">
    <source>
        <dbReference type="Proteomes" id="UP001518989"/>
    </source>
</evidence>
<organism evidence="1 2">
    <name type="scientific">Roseomonas haemaphysalidis</name>
    <dbReference type="NCBI Taxonomy" id="2768162"/>
    <lineage>
        <taxon>Bacteria</taxon>
        <taxon>Pseudomonadati</taxon>
        <taxon>Pseudomonadota</taxon>
        <taxon>Alphaproteobacteria</taxon>
        <taxon>Acetobacterales</taxon>
        <taxon>Roseomonadaceae</taxon>
        <taxon>Roseomonas</taxon>
    </lineage>
</organism>
<name>A0ABS3KMG1_9PROT</name>
<gene>
    <name evidence="1" type="ORF">IAI61_03865</name>
</gene>
<reference evidence="1 2" key="1">
    <citation type="submission" date="2020-09" db="EMBL/GenBank/DDBJ databases">
        <title>Roseomonas.</title>
        <authorList>
            <person name="Zhu W."/>
        </authorList>
    </citation>
    <scope>NUCLEOTIDE SEQUENCE [LARGE SCALE GENOMIC DNA]</scope>
    <source>
        <strain evidence="1 2">573</strain>
    </source>
</reference>